<dbReference type="EMBL" id="AONH01000019">
    <property type="protein sequence ID" value="KGM86342.1"/>
    <property type="molecule type" value="Genomic_DNA"/>
</dbReference>
<name>A0A0A0HF52_9RHOB</name>
<feature type="transmembrane region" description="Helical" evidence="1">
    <location>
        <begin position="62"/>
        <end position="88"/>
    </location>
</feature>
<reference evidence="2 3" key="1">
    <citation type="submission" date="2013-01" db="EMBL/GenBank/DDBJ databases">
        <authorList>
            <person name="Fiebig A."/>
            <person name="Goeker M."/>
            <person name="Klenk H.-P.P."/>
        </authorList>
    </citation>
    <scope>NUCLEOTIDE SEQUENCE [LARGE SCALE GENOMIC DNA]</scope>
    <source>
        <strain evidence="2 3">DSM 17069</strain>
    </source>
</reference>
<organism evidence="2 3">
    <name type="scientific">Roseovarius mucosus DSM 17069</name>
    <dbReference type="NCBI Taxonomy" id="1288298"/>
    <lineage>
        <taxon>Bacteria</taxon>
        <taxon>Pseudomonadati</taxon>
        <taxon>Pseudomonadota</taxon>
        <taxon>Alphaproteobacteria</taxon>
        <taxon>Rhodobacterales</taxon>
        <taxon>Roseobacteraceae</taxon>
        <taxon>Roseovarius</taxon>
    </lineage>
</organism>
<dbReference type="PATRIC" id="fig|1288298.3.peg.3764"/>
<keyword evidence="1" id="KW-0812">Transmembrane</keyword>
<feature type="transmembrane region" description="Helical" evidence="1">
    <location>
        <begin position="144"/>
        <end position="164"/>
    </location>
</feature>
<gene>
    <name evidence="2" type="ORF">rosmuc_03753</name>
</gene>
<dbReference type="RefSeq" id="WP_037275084.1">
    <property type="nucleotide sequence ID" value="NZ_KN293984.1"/>
</dbReference>
<dbReference type="AlphaFoldDB" id="A0A0A0HF52"/>
<evidence type="ECO:0000313" key="3">
    <source>
        <dbReference type="Proteomes" id="UP000030021"/>
    </source>
</evidence>
<accession>A0A0A0HF52</accession>
<dbReference type="eggNOG" id="ENOG5032RJQ">
    <property type="taxonomic scope" value="Bacteria"/>
</dbReference>
<dbReference type="STRING" id="215743.ROSMUCSMR3_02755"/>
<dbReference type="Proteomes" id="UP000030021">
    <property type="component" value="Unassembled WGS sequence"/>
</dbReference>
<evidence type="ECO:0008006" key="4">
    <source>
        <dbReference type="Google" id="ProtNLM"/>
    </source>
</evidence>
<comment type="caution">
    <text evidence="2">The sequence shown here is derived from an EMBL/GenBank/DDBJ whole genome shotgun (WGS) entry which is preliminary data.</text>
</comment>
<sequence>MADALLPRAWIMRALYLALCIALLFLHLLPLEHTPPKWAGPDLVMALTFAWAVRRPDYVPALLVGLVVLGLDLMLQRPPGLLAALMVIGTQTLRNRATALRDLTFAAEWASVASTMVAITVVNRIVLAILMVDQAPLGLSLMQLLSTLIAYPVIAILSHAIFGVRKRAPGDLGDAGLRP</sequence>
<dbReference type="HOGENOM" id="CLU_128751_0_0_5"/>
<keyword evidence="1" id="KW-1133">Transmembrane helix</keyword>
<evidence type="ECO:0000256" key="1">
    <source>
        <dbReference type="SAM" id="Phobius"/>
    </source>
</evidence>
<evidence type="ECO:0000313" key="2">
    <source>
        <dbReference type="EMBL" id="KGM86342.1"/>
    </source>
</evidence>
<protein>
    <recommendedName>
        <fullName evidence="4">Rod shape-determining protein MreD</fullName>
    </recommendedName>
</protein>
<feature type="transmembrane region" description="Helical" evidence="1">
    <location>
        <begin position="109"/>
        <end position="132"/>
    </location>
</feature>
<proteinExistence type="predicted"/>
<keyword evidence="1" id="KW-0472">Membrane</keyword>